<dbReference type="SUPFAM" id="SSF103481">
    <property type="entry name" value="Multidrug resistance efflux transporter EmrE"/>
    <property type="match status" value="2"/>
</dbReference>
<dbReference type="PANTHER" id="PTHR12715:SF4">
    <property type="entry name" value="EAMA DOMAIN-CONTAINING PROTEIN"/>
    <property type="match status" value="1"/>
</dbReference>
<reference evidence="4" key="1">
    <citation type="submission" date="2024-06" db="EMBL/GenBank/DDBJ databases">
        <title>A Novel Isolate, Dehalogenimonas sp. Strain 4OHTPN, Dechlorinates Aromatic 4 Hydroxy chlorothalonil by a Novel Reductive Dehalogenase.</title>
        <authorList>
            <person name="Liu G."/>
        </authorList>
    </citation>
    <scope>NUCLEOTIDE SEQUENCE</scope>
    <source>
        <strain evidence="4">4OHTPN</strain>
    </source>
</reference>
<name>A0AAU8G9T3_9CHLR</name>
<dbReference type="InterPro" id="IPR052756">
    <property type="entry name" value="Alkyne_AA_exporter"/>
</dbReference>
<proteinExistence type="inferred from homology"/>
<dbReference type="PANTHER" id="PTHR12715">
    <property type="entry name" value="TRANSPORTER, DRUG/METABOLITE EXPORTER FAMILY"/>
    <property type="match status" value="1"/>
</dbReference>
<dbReference type="AlphaFoldDB" id="A0AAU8G9T3"/>
<feature type="transmembrane region" description="Helical" evidence="2">
    <location>
        <begin position="39"/>
        <end position="59"/>
    </location>
</feature>
<feature type="domain" description="EamA" evidence="3">
    <location>
        <begin position="154"/>
        <end position="287"/>
    </location>
</feature>
<keyword evidence="2" id="KW-0812">Transmembrane</keyword>
<feature type="transmembrane region" description="Helical" evidence="2">
    <location>
        <begin position="155"/>
        <end position="173"/>
    </location>
</feature>
<feature type="transmembrane region" description="Helical" evidence="2">
    <location>
        <begin position="185"/>
        <end position="206"/>
    </location>
</feature>
<evidence type="ECO:0000313" key="4">
    <source>
        <dbReference type="EMBL" id="XCH32870.1"/>
    </source>
</evidence>
<feature type="domain" description="EamA" evidence="3">
    <location>
        <begin position="11"/>
        <end position="143"/>
    </location>
</feature>
<gene>
    <name evidence="4" type="ORF">ABV300_06860</name>
</gene>
<comment type="similarity">
    <text evidence="1">Belongs to the EamA transporter family.</text>
</comment>
<feature type="transmembrane region" description="Helical" evidence="2">
    <location>
        <begin position="12"/>
        <end position="33"/>
    </location>
</feature>
<evidence type="ECO:0000259" key="3">
    <source>
        <dbReference type="Pfam" id="PF00892"/>
    </source>
</evidence>
<dbReference type="GO" id="GO:0016020">
    <property type="term" value="C:membrane"/>
    <property type="evidence" value="ECO:0007669"/>
    <property type="project" value="InterPro"/>
</dbReference>
<feature type="transmembrane region" description="Helical" evidence="2">
    <location>
        <begin position="71"/>
        <end position="92"/>
    </location>
</feature>
<keyword evidence="2" id="KW-1133">Transmembrane helix</keyword>
<feature type="transmembrane region" description="Helical" evidence="2">
    <location>
        <begin position="245"/>
        <end position="265"/>
    </location>
</feature>
<accession>A0AAU8G9T3</accession>
<dbReference type="InterPro" id="IPR037185">
    <property type="entry name" value="EmrE-like"/>
</dbReference>
<protein>
    <submittedName>
        <fullName evidence="4">EamA family transporter</fullName>
    </submittedName>
</protein>
<feature type="transmembrane region" description="Helical" evidence="2">
    <location>
        <begin position="98"/>
        <end position="117"/>
    </location>
</feature>
<feature type="transmembrane region" description="Helical" evidence="2">
    <location>
        <begin position="218"/>
        <end position="238"/>
    </location>
</feature>
<evidence type="ECO:0000256" key="1">
    <source>
        <dbReference type="ARBA" id="ARBA00007362"/>
    </source>
</evidence>
<dbReference type="InterPro" id="IPR000620">
    <property type="entry name" value="EamA_dom"/>
</dbReference>
<sequence>MSTASGVDRRALMGIAITMLFWASSFAGIRAGLESFSPGALVLFRFLIGSATLAAWVAFRESIRLPRLSDVPLVLAGGLVGITVYHICLAYGEQTVTAASASFIIGAVPIFTGFLAVVTLNERLGLRQWLGIVTSFTGIGLIALGEGGHLELEKGALAILLAAVCTSVYFVIQKRLLRTYTPLEVTCYAFWVGTALMLFFLPQLAAELPEAAPGPALAVVYLGIFPAAMAYVIWNYVFSRTTASVATSFMYLNPIAATIIAWIWLGETPSPLASLGGLLALGGVILTAKSIR</sequence>
<dbReference type="Pfam" id="PF00892">
    <property type="entry name" value="EamA"/>
    <property type="match status" value="2"/>
</dbReference>
<dbReference type="EMBL" id="CP159307">
    <property type="protein sequence ID" value="XCH32870.1"/>
    <property type="molecule type" value="Genomic_DNA"/>
</dbReference>
<evidence type="ECO:0000256" key="2">
    <source>
        <dbReference type="SAM" id="Phobius"/>
    </source>
</evidence>
<keyword evidence="2" id="KW-0472">Membrane</keyword>
<feature type="transmembrane region" description="Helical" evidence="2">
    <location>
        <begin position="271"/>
        <end position="288"/>
    </location>
</feature>
<feature type="transmembrane region" description="Helical" evidence="2">
    <location>
        <begin position="129"/>
        <end position="149"/>
    </location>
</feature>
<organism evidence="4">
    <name type="scientific">Dehalogenimonas sp. 4OHTPN</name>
    <dbReference type="NCBI Taxonomy" id="3166643"/>
    <lineage>
        <taxon>Bacteria</taxon>
        <taxon>Bacillati</taxon>
        <taxon>Chloroflexota</taxon>
        <taxon>Dehalococcoidia</taxon>
        <taxon>Dehalococcoidales</taxon>
        <taxon>Dehalococcoidaceae</taxon>
        <taxon>Dehalogenimonas</taxon>
    </lineage>
</organism>
<dbReference type="Gene3D" id="1.10.3730.20">
    <property type="match status" value="1"/>
</dbReference>
<dbReference type="RefSeq" id="WP_353714137.1">
    <property type="nucleotide sequence ID" value="NZ_CP159307.1"/>
</dbReference>